<proteinExistence type="predicted"/>
<dbReference type="InterPro" id="IPR055356">
    <property type="entry name" value="ZP-N"/>
</dbReference>
<dbReference type="Pfam" id="PF23344">
    <property type="entry name" value="ZP-N"/>
    <property type="match status" value="1"/>
</dbReference>
<dbReference type="GO" id="GO:0005509">
    <property type="term" value="F:calcium ion binding"/>
    <property type="evidence" value="ECO:0007669"/>
    <property type="project" value="InterPro"/>
</dbReference>
<dbReference type="Proteomes" id="UP000504639">
    <property type="component" value="Chromosome 12"/>
</dbReference>
<keyword evidence="4" id="KW-1133">Transmembrane helix</keyword>
<keyword evidence="4" id="KW-0812">Transmembrane</keyword>
<dbReference type="KEGG" id="aful:116494080"/>
<dbReference type="Gene3D" id="2.60.40.4100">
    <property type="entry name" value="Zona pellucida, ZP-C domain"/>
    <property type="match status" value="1"/>
</dbReference>
<dbReference type="PANTHER" id="PTHR14002:SF53">
    <property type="entry name" value="UROMODULIN"/>
    <property type="match status" value="1"/>
</dbReference>
<keyword evidence="3" id="KW-0245">EGF-like domain</keyword>
<keyword evidence="7" id="KW-1185">Reference proteome</keyword>
<feature type="domain" description="EGF-like" evidence="5">
    <location>
        <begin position="86"/>
        <end position="122"/>
    </location>
</feature>
<keyword evidence="4" id="KW-0472">Membrane</keyword>
<dbReference type="SMART" id="SM00241">
    <property type="entry name" value="ZP"/>
    <property type="match status" value="1"/>
</dbReference>
<feature type="transmembrane region" description="Helical" evidence="4">
    <location>
        <begin position="432"/>
        <end position="454"/>
    </location>
</feature>
<dbReference type="PROSITE" id="PS51034">
    <property type="entry name" value="ZP_2"/>
    <property type="match status" value="1"/>
</dbReference>
<dbReference type="SUPFAM" id="SSF57196">
    <property type="entry name" value="EGF/Laminin"/>
    <property type="match status" value="1"/>
</dbReference>
<evidence type="ECO:0000259" key="6">
    <source>
        <dbReference type="PROSITE" id="PS51034"/>
    </source>
</evidence>
<dbReference type="Pfam" id="PF00100">
    <property type="entry name" value="Zona_pellucida"/>
    <property type="match status" value="1"/>
</dbReference>
<dbReference type="InterPro" id="IPR055355">
    <property type="entry name" value="ZP-C"/>
</dbReference>
<dbReference type="Pfam" id="PF00008">
    <property type="entry name" value="EGF"/>
    <property type="match status" value="1"/>
</dbReference>
<dbReference type="SMART" id="SM00179">
    <property type="entry name" value="EGF_CA"/>
    <property type="match status" value="1"/>
</dbReference>
<gene>
    <name evidence="8" type="primary">LOC116494080</name>
</gene>
<feature type="domain" description="ZP" evidence="6">
    <location>
        <begin position="129"/>
        <end position="385"/>
    </location>
</feature>
<dbReference type="Gene3D" id="2.60.40.3210">
    <property type="entry name" value="Zona pellucida, ZP-N domain"/>
    <property type="match status" value="1"/>
</dbReference>
<reference evidence="8" key="1">
    <citation type="submission" date="2025-08" db="UniProtKB">
        <authorList>
            <consortium name="RefSeq"/>
        </authorList>
    </citation>
    <scope>IDENTIFICATION</scope>
    <source>
        <tissue evidence="8">Lung</tissue>
    </source>
</reference>
<evidence type="ECO:0000256" key="1">
    <source>
        <dbReference type="ARBA" id="ARBA00022729"/>
    </source>
</evidence>
<dbReference type="PROSITE" id="PS00022">
    <property type="entry name" value="EGF_1"/>
    <property type="match status" value="1"/>
</dbReference>
<dbReference type="InterPro" id="IPR001881">
    <property type="entry name" value="EGF-like_Ca-bd_dom"/>
</dbReference>
<name>A0A6J3DM62_AYTFU</name>
<protein>
    <submittedName>
        <fullName evidence="8">Uromodulin-like</fullName>
    </submittedName>
</protein>
<dbReference type="InterPro" id="IPR000742">
    <property type="entry name" value="EGF"/>
</dbReference>
<dbReference type="PROSITE" id="PS01186">
    <property type="entry name" value="EGF_2"/>
    <property type="match status" value="1"/>
</dbReference>
<dbReference type="PANTHER" id="PTHR14002">
    <property type="entry name" value="ENDOGLIN/TGF-BETA RECEPTOR TYPE III"/>
    <property type="match status" value="1"/>
</dbReference>
<evidence type="ECO:0000259" key="5">
    <source>
        <dbReference type="PROSITE" id="PS50026"/>
    </source>
</evidence>
<accession>A0A6J3DM62</accession>
<dbReference type="InParanoid" id="A0A6J3DM62"/>
<evidence type="ECO:0000313" key="8">
    <source>
        <dbReference type="RefSeq" id="XP_032051674.1"/>
    </source>
</evidence>
<evidence type="ECO:0000313" key="7">
    <source>
        <dbReference type="Proteomes" id="UP000504639"/>
    </source>
</evidence>
<dbReference type="InterPro" id="IPR042235">
    <property type="entry name" value="ZP-C_dom"/>
</dbReference>
<dbReference type="AlphaFoldDB" id="A0A6J3DM62"/>
<dbReference type="Gene3D" id="2.10.25.10">
    <property type="entry name" value="Laminin"/>
    <property type="match status" value="1"/>
</dbReference>
<feature type="disulfide bond" evidence="3">
    <location>
        <begin position="112"/>
        <end position="121"/>
    </location>
</feature>
<evidence type="ECO:0000256" key="4">
    <source>
        <dbReference type="SAM" id="Phobius"/>
    </source>
</evidence>
<dbReference type="GeneID" id="116494080"/>
<dbReference type="InterPro" id="IPR001507">
    <property type="entry name" value="ZP_dom"/>
</dbReference>
<evidence type="ECO:0000256" key="3">
    <source>
        <dbReference type="PROSITE-ProRule" id="PRU00076"/>
    </source>
</evidence>
<evidence type="ECO:0000256" key="2">
    <source>
        <dbReference type="ARBA" id="ARBA00023157"/>
    </source>
</evidence>
<dbReference type="SMART" id="SM00181">
    <property type="entry name" value="EGF"/>
    <property type="match status" value="1"/>
</dbReference>
<dbReference type="RefSeq" id="XP_032051674.1">
    <property type="nucleotide sequence ID" value="XM_032195783.1"/>
</dbReference>
<keyword evidence="1" id="KW-0732">Signal</keyword>
<dbReference type="PROSITE" id="PS50026">
    <property type="entry name" value="EGF_3"/>
    <property type="match status" value="1"/>
</dbReference>
<sequence>MVSGMRTGESFALRLLQPWVALPGGGFASGGTSYFTEAEGRASQEGTVTHLLLVSALCLACCEGNKSELVSPHSLREGFALRPKRNSDTCLLNPCQHQGECQMVEDRPICSCKPGFTGALCQDVVLKLACEEEHMEMMVRKEVFELLKIPLELVHLKNQACKVSEREEEGERFFAATLTGENHTACGSIIQQNRSHVSYANVIESEREVHGNVISRSFQLEVHFSCVYAYEQVVKVPFALTAVDKLVQFVVKEGHFNVSMRLYKTPSYLQPYHPPNTAVPITDTLYAMLKIEGQHQLRYFLLSVEDCWATPSSDPYQDVRHELIEQGCPHDETVTYLNAIGESTTAKFSFQMFQFVGYSEVFLHCRVRLCLPDSPEPCAKQCPRHWRSKRALADDYNKIVSYGPIHLLAAPSLEAERHHFRADHQDVQEPNLWLPGGLILLCVLGVFAVAAATVSMRRRTL</sequence>
<dbReference type="CDD" id="cd00054">
    <property type="entry name" value="EGF_CA"/>
    <property type="match status" value="1"/>
</dbReference>
<keyword evidence="2 3" id="KW-1015">Disulfide bond</keyword>
<comment type="caution">
    <text evidence="3">Lacks conserved residue(s) required for the propagation of feature annotation.</text>
</comment>
<organism evidence="7 8">
    <name type="scientific">Aythya fuligula</name>
    <name type="common">Tufted duck</name>
    <name type="synonym">Anas fuligula</name>
    <dbReference type="NCBI Taxonomy" id="219594"/>
    <lineage>
        <taxon>Eukaryota</taxon>
        <taxon>Metazoa</taxon>
        <taxon>Chordata</taxon>
        <taxon>Craniata</taxon>
        <taxon>Vertebrata</taxon>
        <taxon>Euteleostomi</taxon>
        <taxon>Archelosauria</taxon>
        <taxon>Archosauria</taxon>
        <taxon>Dinosauria</taxon>
        <taxon>Saurischia</taxon>
        <taxon>Theropoda</taxon>
        <taxon>Coelurosauria</taxon>
        <taxon>Aves</taxon>
        <taxon>Neognathae</taxon>
        <taxon>Galloanserae</taxon>
        <taxon>Anseriformes</taxon>
        <taxon>Anatidae</taxon>
        <taxon>Aythyinae</taxon>
        <taxon>Aythya</taxon>
    </lineage>
</organism>